<comment type="caution">
    <text evidence="9">The sequence shown here is derived from an EMBL/GenBank/DDBJ whole genome shotgun (WGS) entry which is preliminary data.</text>
</comment>
<keyword evidence="3" id="KW-0547">Nucleotide-binding</keyword>
<keyword evidence="2" id="KW-0808">Transferase</keyword>
<keyword evidence="1" id="KW-0723">Serine/threonine-protein kinase</keyword>
<keyword evidence="5" id="KW-0067">ATP-binding</keyword>
<gene>
    <name evidence="9" type="ORF">RFI_06904</name>
</gene>
<dbReference type="GO" id="GO:0004674">
    <property type="term" value="F:protein serine/threonine kinase activity"/>
    <property type="evidence" value="ECO:0007669"/>
    <property type="project" value="UniProtKB-KW"/>
</dbReference>
<dbReference type="EMBL" id="ASPP01005614">
    <property type="protein sequence ID" value="ETO30215.1"/>
    <property type="molecule type" value="Genomic_DNA"/>
</dbReference>
<evidence type="ECO:0000259" key="8">
    <source>
        <dbReference type="PROSITE" id="PS50011"/>
    </source>
</evidence>
<organism evidence="9 10">
    <name type="scientific">Reticulomyxa filosa</name>
    <dbReference type="NCBI Taxonomy" id="46433"/>
    <lineage>
        <taxon>Eukaryota</taxon>
        <taxon>Sar</taxon>
        <taxon>Rhizaria</taxon>
        <taxon>Retaria</taxon>
        <taxon>Foraminifera</taxon>
        <taxon>Monothalamids</taxon>
        <taxon>Reticulomyxidae</taxon>
        <taxon>Reticulomyxa</taxon>
    </lineage>
</organism>
<sequence length="378" mass="43490">MIFKKAINQLYVKTKAHETNEEEEGKVRDVSKPIKKKSRLAGMDTICQASSGDICQSSWMDITTSTKVTSHCCDWGSTKHADDEHLLSPQQQQQHQHQQEGYPNHCSLSPITPPSPAQLNTPITPLHVHKGLEASQVLTSPAVVHSSIHYPYQAISSKYFLFEEEEEEESKDDTSEDNDNWFHPLEKLHNEKFWSEENVSEASATIFELDEIRGEMFELHNYKKVNDLGHGTDSFVYEVVDRRHATKEMRNSHVAMKLTKSKYGRVRTEINLLYQLRQCPHVVQLIDVLENMSLYVLILEQAFCSLEELLTQKFAIVPMSEHVAKSFISDTLKGIMAVHNLGFVHKGQLFSFFSKFVCICKDLFFIIIIIIPIYFFFF</sequence>
<dbReference type="PANTHER" id="PTHR24349">
    <property type="entry name" value="SERINE/THREONINE-PROTEIN KINASE"/>
    <property type="match status" value="1"/>
</dbReference>
<dbReference type="SMART" id="SM00220">
    <property type="entry name" value="S_TKc"/>
    <property type="match status" value="1"/>
</dbReference>
<keyword evidence="7" id="KW-0472">Membrane</keyword>
<feature type="domain" description="Protein kinase" evidence="8">
    <location>
        <begin position="222"/>
        <end position="378"/>
    </location>
</feature>
<evidence type="ECO:0000313" key="9">
    <source>
        <dbReference type="EMBL" id="ETO30215.1"/>
    </source>
</evidence>
<dbReference type="Gene3D" id="1.10.510.10">
    <property type="entry name" value="Transferase(Phosphotransferase) domain 1"/>
    <property type="match status" value="1"/>
</dbReference>
<dbReference type="GO" id="GO:0005524">
    <property type="term" value="F:ATP binding"/>
    <property type="evidence" value="ECO:0007669"/>
    <property type="project" value="UniProtKB-KW"/>
</dbReference>
<dbReference type="InterPro" id="IPR011009">
    <property type="entry name" value="Kinase-like_dom_sf"/>
</dbReference>
<proteinExistence type="predicted"/>
<evidence type="ECO:0000313" key="10">
    <source>
        <dbReference type="Proteomes" id="UP000023152"/>
    </source>
</evidence>
<dbReference type="InterPro" id="IPR050205">
    <property type="entry name" value="CDPK_Ser/Thr_kinases"/>
</dbReference>
<keyword evidence="7" id="KW-0812">Transmembrane</keyword>
<evidence type="ECO:0000256" key="7">
    <source>
        <dbReference type="SAM" id="Phobius"/>
    </source>
</evidence>
<dbReference type="AlphaFoldDB" id="X6NV78"/>
<protein>
    <recommendedName>
        <fullName evidence="8">Protein kinase domain-containing protein</fullName>
    </recommendedName>
</protein>
<evidence type="ECO:0000256" key="2">
    <source>
        <dbReference type="ARBA" id="ARBA00022679"/>
    </source>
</evidence>
<accession>X6NV78</accession>
<name>X6NV78_RETFI</name>
<reference evidence="9 10" key="1">
    <citation type="journal article" date="2013" name="Curr. Biol.">
        <title>The Genome of the Foraminiferan Reticulomyxa filosa.</title>
        <authorList>
            <person name="Glockner G."/>
            <person name="Hulsmann N."/>
            <person name="Schleicher M."/>
            <person name="Noegel A.A."/>
            <person name="Eichinger L."/>
            <person name="Gallinger C."/>
            <person name="Pawlowski J."/>
            <person name="Sierra R."/>
            <person name="Euteneuer U."/>
            <person name="Pillet L."/>
            <person name="Moustafa A."/>
            <person name="Platzer M."/>
            <person name="Groth M."/>
            <person name="Szafranski K."/>
            <person name="Schliwa M."/>
        </authorList>
    </citation>
    <scope>NUCLEOTIDE SEQUENCE [LARGE SCALE GENOMIC DNA]</scope>
</reference>
<evidence type="ECO:0000256" key="3">
    <source>
        <dbReference type="ARBA" id="ARBA00022741"/>
    </source>
</evidence>
<keyword evidence="10" id="KW-1185">Reference proteome</keyword>
<dbReference type="InterPro" id="IPR000719">
    <property type="entry name" value="Prot_kinase_dom"/>
</dbReference>
<dbReference type="SUPFAM" id="SSF56112">
    <property type="entry name" value="Protein kinase-like (PK-like)"/>
    <property type="match status" value="1"/>
</dbReference>
<dbReference type="Proteomes" id="UP000023152">
    <property type="component" value="Unassembled WGS sequence"/>
</dbReference>
<keyword evidence="7" id="KW-1133">Transmembrane helix</keyword>
<feature type="region of interest" description="Disordered" evidence="6">
    <location>
        <begin position="86"/>
        <end position="114"/>
    </location>
</feature>
<keyword evidence="4" id="KW-0418">Kinase</keyword>
<evidence type="ECO:0000256" key="5">
    <source>
        <dbReference type="ARBA" id="ARBA00022840"/>
    </source>
</evidence>
<dbReference type="Pfam" id="PF00069">
    <property type="entry name" value="Pkinase"/>
    <property type="match status" value="1"/>
</dbReference>
<feature type="transmembrane region" description="Helical" evidence="7">
    <location>
        <begin position="356"/>
        <end position="377"/>
    </location>
</feature>
<dbReference type="PROSITE" id="PS50011">
    <property type="entry name" value="PROTEIN_KINASE_DOM"/>
    <property type="match status" value="1"/>
</dbReference>
<evidence type="ECO:0000256" key="1">
    <source>
        <dbReference type="ARBA" id="ARBA00022527"/>
    </source>
</evidence>
<evidence type="ECO:0000256" key="4">
    <source>
        <dbReference type="ARBA" id="ARBA00022777"/>
    </source>
</evidence>
<evidence type="ECO:0000256" key="6">
    <source>
        <dbReference type="SAM" id="MobiDB-lite"/>
    </source>
</evidence>